<dbReference type="eggNOG" id="COG0367">
    <property type="taxonomic scope" value="Bacteria"/>
</dbReference>
<comment type="similarity">
    <text evidence="2">Belongs to the asparagine synthetase family.</text>
</comment>
<organism evidence="13 14">
    <name type="scientific">Conexibacter woesei (strain DSM 14684 / CCUG 47730 / CIP 108061 / JCM 11494 / NBRC 100937 / ID131577)</name>
    <dbReference type="NCBI Taxonomy" id="469383"/>
    <lineage>
        <taxon>Bacteria</taxon>
        <taxon>Bacillati</taxon>
        <taxon>Actinomycetota</taxon>
        <taxon>Thermoleophilia</taxon>
        <taxon>Solirubrobacterales</taxon>
        <taxon>Conexibacteraceae</taxon>
        <taxon>Conexibacter</taxon>
    </lineage>
</organism>
<keyword evidence="7 9" id="KW-0315">Glutamine amidotransferase</keyword>
<comment type="pathway">
    <text evidence="1">Amino-acid biosynthesis; L-asparagine biosynthesis; L-asparagine from L-aspartate (L-Gln route): step 1/1.</text>
</comment>
<evidence type="ECO:0000256" key="7">
    <source>
        <dbReference type="ARBA" id="ARBA00022962"/>
    </source>
</evidence>
<sequence>MCGIAGVVWEDPEADVGEAALRRMAAALRHRGPDGFGLARTPGAGFVSTRLAIFDIPGGWQPMRTGPDGSLIVYNGEVYNHPELRAGLERDSRRFATGTDTEVVMRLLERDGPAALELLNGQFALAWWEPEPRRLTLVRDRFGVRPLHWAPLPGGGIAFGSEAKALFASGEVAPAPDLAGLDDVFTLWGARPPRSVFAGVHQVPPGGLVVWERGRVVAERRWWRPDYAPRDTEPEQLEQLLEDSVRLRLRADVPVGCYLSGGLDSSLITALAQRVSDHQLRTFSVAFRDPRYDERGFQQQVAAQLGTQHHAIEIGPREVSDAFADVVWHCETPIVRTAPVPLGLLARLAREHDITVVATGEGADELYWGYDLFKETALRDLYASEPERARELLDGLYPYLEGSAAQRGPAWSRFFFEAGAVDDPLFSHQPRIAATGVVKAFYRPEVAAELAAQDPLAQLRDSLPAEFGRWSRLERAAYLEVTTLLSPYLLAAQGDRVAMAHGVEGRYPFLDHRVFEHAVALPPARKLDGLREKAELKQLAGRLLPAGIAERTKQPYRAPEVAPFFGEGAPEWVEERLSPTAIEEVGIFESQRVQALLARCRAGRANSFREGMALVGVLSTQVWHARYCSSGVAYPMERGEPRVSIDISVESRTETNA</sequence>
<name>D3FFD1_CONWI</name>
<dbReference type="InterPro" id="IPR033738">
    <property type="entry name" value="AsnB_N"/>
</dbReference>
<evidence type="ECO:0000256" key="8">
    <source>
        <dbReference type="ARBA" id="ARBA00048741"/>
    </source>
</evidence>
<dbReference type="GO" id="GO:0004066">
    <property type="term" value="F:asparagine synthase (glutamine-hydrolyzing) activity"/>
    <property type="evidence" value="ECO:0007669"/>
    <property type="project" value="UniProtKB-EC"/>
</dbReference>
<dbReference type="GO" id="GO:0005524">
    <property type="term" value="F:ATP binding"/>
    <property type="evidence" value="ECO:0007669"/>
    <property type="project" value="UniProtKB-KW"/>
</dbReference>
<keyword evidence="6 9" id="KW-0061">Asparagine biosynthesis</keyword>
<keyword evidence="9" id="KW-0028">Amino-acid biosynthesis</keyword>
<dbReference type="GO" id="GO:0005829">
    <property type="term" value="C:cytosol"/>
    <property type="evidence" value="ECO:0007669"/>
    <property type="project" value="TreeGrafter"/>
</dbReference>
<dbReference type="Pfam" id="PF00733">
    <property type="entry name" value="Asn_synthase"/>
    <property type="match status" value="1"/>
</dbReference>
<dbReference type="OrthoDB" id="9763290at2"/>
<protein>
    <recommendedName>
        <fullName evidence="3">asparagine synthase (glutamine-hydrolyzing)</fullName>
        <ecNumber evidence="3">6.3.5.4</ecNumber>
    </recommendedName>
</protein>
<evidence type="ECO:0000256" key="4">
    <source>
        <dbReference type="ARBA" id="ARBA00022741"/>
    </source>
</evidence>
<evidence type="ECO:0000313" key="14">
    <source>
        <dbReference type="Proteomes" id="UP000008229"/>
    </source>
</evidence>
<dbReference type="SUPFAM" id="SSF52402">
    <property type="entry name" value="Adenine nucleotide alpha hydrolases-like"/>
    <property type="match status" value="1"/>
</dbReference>
<evidence type="ECO:0000256" key="6">
    <source>
        <dbReference type="ARBA" id="ARBA00022888"/>
    </source>
</evidence>
<evidence type="ECO:0000259" key="12">
    <source>
        <dbReference type="PROSITE" id="PS51278"/>
    </source>
</evidence>
<dbReference type="EMBL" id="CP001854">
    <property type="protein sequence ID" value="ADB53724.1"/>
    <property type="molecule type" value="Genomic_DNA"/>
</dbReference>
<gene>
    <name evidence="13" type="ordered locus">Cwoe_5318</name>
</gene>
<dbReference type="Pfam" id="PF13537">
    <property type="entry name" value="GATase_7"/>
    <property type="match status" value="1"/>
</dbReference>
<evidence type="ECO:0000256" key="1">
    <source>
        <dbReference type="ARBA" id="ARBA00005187"/>
    </source>
</evidence>
<dbReference type="Proteomes" id="UP000008229">
    <property type="component" value="Chromosome"/>
</dbReference>
<evidence type="ECO:0000256" key="2">
    <source>
        <dbReference type="ARBA" id="ARBA00005752"/>
    </source>
</evidence>
<reference evidence="13 14" key="1">
    <citation type="journal article" date="2010" name="Stand. Genomic Sci.">
        <title>Complete genome sequence of Conexibacter woesei type strain (ID131577).</title>
        <authorList>
            <person name="Pukall R."/>
            <person name="Lapidus A."/>
            <person name="Glavina Del Rio T."/>
            <person name="Copeland A."/>
            <person name="Tice H."/>
            <person name="Cheng J.-F."/>
            <person name="Lucas S."/>
            <person name="Chen F."/>
            <person name="Nolan M."/>
            <person name="Bruce D."/>
            <person name="Goodwin L."/>
            <person name="Pitluck S."/>
            <person name="Mavromatis K."/>
            <person name="Ivanova N."/>
            <person name="Ovchinnikova G."/>
            <person name="Pati A."/>
            <person name="Chen A."/>
            <person name="Palaniappan K."/>
            <person name="Land M."/>
            <person name="Hauser L."/>
            <person name="Chang Y.-J."/>
            <person name="Jeffries C.D."/>
            <person name="Chain P."/>
            <person name="Meincke L."/>
            <person name="Sims D."/>
            <person name="Brettin T."/>
            <person name="Detter J.C."/>
            <person name="Rohde M."/>
            <person name="Goeker M."/>
            <person name="Bristow J."/>
            <person name="Eisen J.A."/>
            <person name="Markowitz V."/>
            <person name="Kyrpides N.C."/>
            <person name="Klenk H.-P."/>
            <person name="Hugenholtz P."/>
        </authorList>
    </citation>
    <scope>NUCLEOTIDE SEQUENCE [LARGE SCALE GENOMIC DNA]</scope>
    <source>
        <strain evidence="14">DSM 14684 / CIP 108061 / JCM 11494 / NBRC 100937 / ID131577</strain>
    </source>
</reference>
<dbReference type="InterPro" id="IPR006426">
    <property type="entry name" value="Asn_synth_AEB"/>
</dbReference>
<dbReference type="InterPro" id="IPR001962">
    <property type="entry name" value="Asn_synthase"/>
</dbReference>
<comment type="catalytic activity">
    <reaction evidence="8">
        <text>L-aspartate + L-glutamine + ATP + H2O = L-asparagine + L-glutamate + AMP + diphosphate + H(+)</text>
        <dbReference type="Rhea" id="RHEA:12228"/>
        <dbReference type="ChEBI" id="CHEBI:15377"/>
        <dbReference type="ChEBI" id="CHEBI:15378"/>
        <dbReference type="ChEBI" id="CHEBI:29985"/>
        <dbReference type="ChEBI" id="CHEBI:29991"/>
        <dbReference type="ChEBI" id="CHEBI:30616"/>
        <dbReference type="ChEBI" id="CHEBI:33019"/>
        <dbReference type="ChEBI" id="CHEBI:58048"/>
        <dbReference type="ChEBI" id="CHEBI:58359"/>
        <dbReference type="ChEBI" id="CHEBI:456215"/>
        <dbReference type="EC" id="6.3.5.4"/>
    </reaction>
</comment>
<dbReference type="PANTHER" id="PTHR43284">
    <property type="entry name" value="ASPARAGINE SYNTHETASE (GLUTAMINE-HYDROLYZING)"/>
    <property type="match status" value="1"/>
</dbReference>
<dbReference type="STRING" id="469383.Cwoe_5318"/>
<feature type="binding site" evidence="10">
    <location>
        <position position="285"/>
    </location>
    <ligand>
        <name>ATP</name>
        <dbReference type="ChEBI" id="CHEBI:30616"/>
    </ligand>
</feature>
<feature type="domain" description="Glutamine amidotransferase type-2" evidence="12">
    <location>
        <begin position="2"/>
        <end position="214"/>
    </location>
</feature>
<evidence type="ECO:0000256" key="5">
    <source>
        <dbReference type="ARBA" id="ARBA00022840"/>
    </source>
</evidence>
<dbReference type="RefSeq" id="WP_012936775.1">
    <property type="nucleotide sequence ID" value="NC_013739.1"/>
</dbReference>
<dbReference type="NCBIfam" id="TIGR01536">
    <property type="entry name" value="asn_synth_AEB"/>
    <property type="match status" value="1"/>
</dbReference>
<feature type="binding site" evidence="10">
    <location>
        <position position="100"/>
    </location>
    <ligand>
        <name>L-glutamine</name>
        <dbReference type="ChEBI" id="CHEBI:58359"/>
    </ligand>
</feature>
<dbReference type="AlphaFoldDB" id="D3FFD1"/>
<evidence type="ECO:0000256" key="9">
    <source>
        <dbReference type="PIRSR" id="PIRSR001589-1"/>
    </source>
</evidence>
<dbReference type="KEGG" id="cwo:Cwoe_5318"/>
<keyword evidence="4 10" id="KW-0547">Nucleotide-binding</keyword>
<dbReference type="PANTHER" id="PTHR43284:SF1">
    <property type="entry name" value="ASPARAGINE SYNTHETASE"/>
    <property type="match status" value="1"/>
</dbReference>
<reference evidence="14" key="2">
    <citation type="submission" date="2010-01" db="EMBL/GenBank/DDBJ databases">
        <title>The complete genome of Conexibacter woesei DSM 14684.</title>
        <authorList>
            <consortium name="US DOE Joint Genome Institute (JGI-PGF)"/>
            <person name="Lucas S."/>
            <person name="Copeland A."/>
            <person name="Lapidus A."/>
            <person name="Glavina del Rio T."/>
            <person name="Dalin E."/>
            <person name="Tice H."/>
            <person name="Bruce D."/>
            <person name="Goodwin L."/>
            <person name="Pitluck S."/>
            <person name="Kyrpides N."/>
            <person name="Mavromatis K."/>
            <person name="Ivanova N."/>
            <person name="Mikhailova N."/>
            <person name="Chertkov O."/>
            <person name="Brettin T."/>
            <person name="Detter J.C."/>
            <person name="Han C."/>
            <person name="Larimer F."/>
            <person name="Land M."/>
            <person name="Hauser L."/>
            <person name="Markowitz V."/>
            <person name="Cheng J.-F."/>
            <person name="Hugenholtz P."/>
            <person name="Woyke T."/>
            <person name="Wu D."/>
            <person name="Pukall R."/>
            <person name="Steenblock K."/>
            <person name="Schneider S."/>
            <person name="Klenk H.-P."/>
            <person name="Eisen J.A."/>
        </authorList>
    </citation>
    <scope>NUCLEOTIDE SEQUENCE [LARGE SCALE GENOMIC DNA]</scope>
    <source>
        <strain evidence="14">DSM 14684 / CIP 108061 / JCM 11494 / NBRC 100937 / ID131577</strain>
    </source>
</reference>
<evidence type="ECO:0000256" key="10">
    <source>
        <dbReference type="PIRSR" id="PIRSR001589-2"/>
    </source>
</evidence>
<dbReference type="Gene3D" id="3.40.50.620">
    <property type="entry name" value="HUPs"/>
    <property type="match status" value="1"/>
</dbReference>
<keyword evidence="14" id="KW-1185">Reference proteome</keyword>
<dbReference type="Gene3D" id="3.60.20.10">
    <property type="entry name" value="Glutamine Phosphoribosylpyrophosphate, subunit 1, domain 1"/>
    <property type="match status" value="1"/>
</dbReference>
<keyword evidence="5 10" id="KW-0067">ATP-binding</keyword>
<dbReference type="PROSITE" id="PS51278">
    <property type="entry name" value="GATASE_TYPE_2"/>
    <property type="match status" value="1"/>
</dbReference>
<dbReference type="SUPFAM" id="SSF56235">
    <property type="entry name" value="N-terminal nucleophile aminohydrolases (Ntn hydrolases)"/>
    <property type="match status" value="1"/>
</dbReference>
<dbReference type="PIRSF" id="PIRSF001589">
    <property type="entry name" value="Asn_synthetase_glu-h"/>
    <property type="match status" value="1"/>
</dbReference>
<dbReference type="CDD" id="cd01991">
    <property type="entry name" value="Asn_synthase_B_C"/>
    <property type="match status" value="1"/>
</dbReference>
<evidence type="ECO:0000256" key="3">
    <source>
        <dbReference type="ARBA" id="ARBA00012737"/>
    </source>
</evidence>
<evidence type="ECO:0000256" key="11">
    <source>
        <dbReference type="PIRSR" id="PIRSR001589-3"/>
    </source>
</evidence>
<dbReference type="CDD" id="cd00712">
    <property type="entry name" value="AsnB"/>
    <property type="match status" value="1"/>
</dbReference>
<feature type="site" description="Important for beta-aspartyl-AMP intermediate formation" evidence="11">
    <location>
        <position position="361"/>
    </location>
</feature>
<keyword evidence="13" id="KW-0436">Ligase</keyword>
<dbReference type="EC" id="6.3.5.4" evidence="3"/>
<dbReference type="InterPro" id="IPR051786">
    <property type="entry name" value="ASN_synthetase/amidase"/>
</dbReference>
<dbReference type="InterPro" id="IPR014729">
    <property type="entry name" value="Rossmann-like_a/b/a_fold"/>
</dbReference>
<dbReference type="InterPro" id="IPR017932">
    <property type="entry name" value="GATase_2_dom"/>
</dbReference>
<evidence type="ECO:0000313" key="13">
    <source>
        <dbReference type="EMBL" id="ADB53724.1"/>
    </source>
</evidence>
<accession>D3FFD1</accession>
<feature type="active site" description="For GATase activity" evidence="9">
    <location>
        <position position="2"/>
    </location>
</feature>
<dbReference type="InterPro" id="IPR029055">
    <property type="entry name" value="Ntn_hydrolases_N"/>
</dbReference>
<proteinExistence type="inferred from homology"/>
<dbReference type="GO" id="GO:0006529">
    <property type="term" value="P:asparagine biosynthetic process"/>
    <property type="evidence" value="ECO:0007669"/>
    <property type="project" value="UniProtKB-KW"/>
</dbReference>
<dbReference type="HOGENOM" id="CLU_014658_3_1_11"/>